<evidence type="ECO:0000256" key="2">
    <source>
        <dbReference type="ARBA" id="ARBA00022561"/>
    </source>
</evidence>
<dbReference type="GeneID" id="37619109"/>
<evidence type="ECO:0000256" key="3">
    <source>
        <dbReference type="ARBA" id="ARBA00022844"/>
    </source>
</evidence>
<dbReference type="SUPFAM" id="SSF88633">
    <property type="entry name" value="Positive stranded ssRNA viruses"/>
    <property type="match status" value="3"/>
</dbReference>
<dbReference type="InterPro" id="IPR029053">
    <property type="entry name" value="Viral_coat"/>
</dbReference>
<evidence type="ECO:0000259" key="6">
    <source>
        <dbReference type="Pfam" id="PF03689"/>
    </source>
</evidence>
<feature type="domain" description="Nepovirus coat protein C-terminal" evidence="5">
    <location>
        <begin position="958"/>
        <end position="1114"/>
    </location>
</feature>
<dbReference type="EMBL" id="AB518486">
    <property type="protein sequence ID" value="BAJ16224.1"/>
    <property type="molecule type" value="Genomic_RNA"/>
</dbReference>
<dbReference type="GO" id="GO:0019028">
    <property type="term" value="C:viral capsid"/>
    <property type="evidence" value="ECO:0007669"/>
    <property type="project" value="UniProtKB-KW"/>
</dbReference>
<comment type="subcellular location">
    <subcellularLocation>
        <location evidence="1">Virion</location>
    </subcellularLocation>
</comment>
<dbReference type="InterPro" id="IPR005054">
    <property type="entry name" value="Nepo_coat"/>
</dbReference>
<accession>E0D3E8</accession>
<dbReference type="KEGG" id="vg:37619109"/>
<dbReference type="Pfam" id="PF03391">
    <property type="entry name" value="Nepo_coat"/>
    <property type="match status" value="1"/>
</dbReference>
<keyword evidence="8" id="KW-1185">Reference proteome</keyword>
<dbReference type="InterPro" id="IPR005305">
    <property type="entry name" value="Nepo_coat_C"/>
</dbReference>
<dbReference type="Pfam" id="PF03689">
    <property type="entry name" value="Nepo_coat_N"/>
    <property type="match status" value="1"/>
</dbReference>
<protein>
    <submittedName>
        <fullName evidence="7">Polyprotein</fullName>
    </submittedName>
</protein>
<dbReference type="Proteomes" id="UP000234918">
    <property type="component" value="Genome"/>
</dbReference>
<organism evidence="7 8">
    <name type="scientific">Melon mild mottle virus</name>
    <dbReference type="NCBI Taxonomy" id="669377"/>
    <lineage>
        <taxon>Viruses</taxon>
        <taxon>Riboviria</taxon>
        <taxon>Orthornavirae</taxon>
        <taxon>Pisuviricota</taxon>
        <taxon>Pisoniviricetes</taxon>
        <taxon>Picornavirales</taxon>
        <taxon>Secoviridae</taxon>
        <taxon>Comovirinae</taxon>
        <taxon>Nepovirus</taxon>
        <taxon>Nepovirus cucumis</taxon>
    </lineage>
</organism>
<dbReference type="Pfam" id="PF03688">
    <property type="entry name" value="Nepo_coat_C"/>
    <property type="match status" value="1"/>
</dbReference>
<evidence type="ECO:0000313" key="8">
    <source>
        <dbReference type="Proteomes" id="UP000234918"/>
    </source>
</evidence>
<reference evidence="7 8" key="1">
    <citation type="journal article" date="2011" name="Phytopathology">
        <title>A novel member of the genus Nepovirus isolated from Cucumis melo in Japan.</title>
        <authorList>
            <person name="Tomitaka T."/>
            <person name="Usugi T."/>
            <person name="Yasuda F."/>
            <person name="Okada H."/>
            <person name="Tsuda S."/>
        </authorList>
    </citation>
    <scope>NUCLEOTIDE SEQUENCE [LARGE SCALE GENOMIC DNA]</scope>
</reference>
<evidence type="ECO:0000259" key="4">
    <source>
        <dbReference type="Pfam" id="PF03391"/>
    </source>
</evidence>
<dbReference type="RefSeq" id="YP_009507922.1">
    <property type="nucleotide sequence ID" value="NC_038766.1"/>
</dbReference>
<evidence type="ECO:0000259" key="5">
    <source>
        <dbReference type="Pfam" id="PF03688"/>
    </source>
</evidence>
<keyword evidence="3" id="KW-0946">Virion</keyword>
<proteinExistence type="predicted"/>
<dbReference type="Gene3D" id="2.60.120.20">
    <property type="match status" value="2"/>
</dbReference>
<dbReference type="InterPro" id="IPR005306">
    <property type="entry name" value="Nepo_coat_N"/>
</dbReference>
<evidence type="ECO:0000313" key="7">
    <source>
        <dbReference type="EMBL" id="BAJ16224.1"/>
    </source>
</evidence>
<sequence>MAVVRPSSFPLSVEELKLFTAEIYHQYFVRADARRAARARVREILRSVGGWFYCPAAGHHAPLYEEVYDLPREEIEALCRWARAHPEVFPPIEVEEAFEEEPEFVIPVAKPEFVNVAWRSVERSTTVVVEDCETVPGVEWSEVAALAEAVDALAVADVLEAFEELPLEYPAPAPVKVGLAFFQARRKCVQVEHKELLRQSLPKAIAAASAPRCGYPVKGIFEGDGRVFVACAPASSEQAESSAAQQQLRDEGGIPTVVQVAKRLRNRNVALTSTSKKSFFFKEAGESRTIEGGGVELTEKDVFHRMGVVKSWRTPDHNKTFVACVRPIEQETVRMPKLRPDEKLECVPIFSPLPRCLEETVRRLLEAGWKNTSSVCTDILVQSHLGVGTPVSALLTIVDSRTDDATEALLCGAFIKLGSDFAKFLSTPLINFPLSKEIQDLDQYLGGLRLVTYLNNVQGFYEGTPLFSYGTVEFQEHRPVVSSVTRTREGWDDLIANNERQGFRVQAGFNTIQPIEKDTQPMLPDFPDFDLVSVPRQVQRPILVGQDGVQAPLQRCSSVRVPGFRMAGGAPRFSVERGRVSRQTDVNIYDVNDNPRHFQAMADCPIVDTVGNLAYVSGFNIPKDAKQGTVLLTSNLRAIARADLMPCWWKWWEENLASLEFRFEFELAGSPYSGLALACTIDWYSRLDVGKMGNIMAPVVSTLLPTEVFSCRAGGMQSYTFSTDEVANYAQATWSAAYDINPMVYVYVFTTNQMVMASDWVVDYRLYMKSQKTTQFLQQPYHVWPPALPSTVKIDRWFPPLSFKLGATTRSVQIPLNLARIEETGYGKCINLISAFLSNFQSIGGRLRCRLLPTSSIFVGAELAAAITSTGDPVPRKDLWTMPHVRLDSLGCEFELEIRSSYLVTPLRSKDPKLHPHLQIYLVSGVTAPKDSSSDFEFAIKIESIEQAHSPMRVLSDETWFCWFTLTDFTEDLVSLKIPSRIADLEVKSATIMHATNPFSLMVASAGLMAGDCELEFTWDWSMKFGEHVGAIEFTTGYGADEDFQSYGRNLTVPLSQLRWVERYTIGSFSGATTSKALTEYSNFIRFRGSQLKSLRSVRVNVRPLAGFAFYGRSVSPLVK</sequence>
<keyword evidence="2" id="KW-0167">Capsid protein</keyword>
<dbReference type="GO" id="GO:0005198">
    <property type="term" value="F:structural molecule activity"/>
    <property type="evidence" value="ECO:0007669"/>
    <property type="project" value="InterPro"/>
</dbReference>
<feature type="domain" description="Nepovirus coat protein N-terminal" evidence="6">
    <location>
        <begin position="613"/>
        <end position="697"/>
    </location>
</feature>
<name>E0D3E8_9SECO</name>
<evidence type="ECO:0000256" key="1">
    <source>
        <dbReference type="ARBA" id="ARBA00004328"/>
    </source>
</evidence>
<feature type="domain" description="Nepovirus coat protein" evidence="4">
    <location>
        <begin position="782"/>
        <end position="947"/>
    </location>
</feature>